<gene>
    <name evidence="2" type="ORF">H0486_08330</name>
</gene>
<dbReference type="InterPro" id="IPR004038">
    <property type="entry name" value="Ribosomal_eL8/eL30/eS12/Gad45"/>
</dbReference>
<dbReference type="Proteomes" id="UP000574276">
    <property type="component" value="Unassembled WGS sequence"/>
</dbReference>
<dbReference type="Gene3D" id="3.30.1330.30">
    <property type="match status" value="1"/>
</dbReference>
<dbReference type="EMBL" id="JACEGA010000001">
    <property type="protein sequence ID" value="MBB2182881.1"/>
    <property type="molecule type" value="Genomic_DNA"/>
</dbReference>
<feature type="domain" description="Ribosomal protein eL8/eL30/eS12/Gadd45" evidence="1">
    <location>
        <begin position="7"/>
        <end position="92"/>
    </location>
</feature>
<reference evidence="2 3" key="1">
    <citation type="submission" date="2020-07" db="EMBL/GenBank/DDBJ databases">
        <title>Characterization and genome sequencing of isolate MD1, a novel member within the family Lachnospiraceae.</title>
        <authorList>
            <person name="Rettenmaier R."/>
            <person name="Di Bello L."/>
            <person name="Zinser C."/>
            <person name="Scheitz K."/>
            <person name="Liebl W."/>
            <person name="Zverlov V."/>
        </authorList>
    </citation>
    <scope>NUCLEOTIDE SEQUENCE [LARGE SCALE GENOMIC DNA]</scope>
    <source>
        <strain evidence="2 3">MD1</strain>
    </source>
</reference>
<dbReference type="RefSeq" id="WP_228352570.1">
    <property type="nucleotide sequence ID" value="NZ_JACEGA010000001.1"/>
</dbReference>
<keyword evidence="3" id="KW-1185">Reference proteome</keyword>
<accession>A0A839K2G4</accession>
<protein>
    <submittedName>
        <fullName evidence="2">Ribosomal L7Ae/L30e/S12e/Gadd45 family protein</fullName>
    </submittedName>
</protein>
<organism evidence="2 3">
    <name type="scientific">Variimorphobacter saccharofermentans</name>
    <dbReference type="NCBI Taxonomy" id="2755051"/>
    <lineage>
        <taxon>Bacteria</taxon>
        <taxon>Bacillati</taxon>
        <taxon>Bacillota</taxon>
        <taxon>Clostridia</taxon>
        <taxon>Lachnospirales</taxon>
        <taxon>Lachnospiraceae</taxon>
        <taxon>Variimorphobacter</taxon>
    </lineage>
</organism>
<name>A0A839K2G4_9FIRM</name>
<evidence type="ECO:0000259" key="1">
    <source>
        <dbReference type="Pfam" id="PF01248"/>
    </source>
</evidence>
<evidence type="ECO:0000313" key="3">
    <source>
        <dbReference type="Proteomes" id="UP000574276"/>
    </source>
</evidence>
<dbReference type="AlphaFoldDB" id="A0A839K2G4"/>
<dbReference type="SUPFAM" id="SSF55315">
    <property type="entry name" value="L30e-like"/>
    <property type="match status" value="1"/>
</dbReference>
<proteinExistence type="predicted"/>
<evidence type="ECO:0000313" key="2">
    <source>
        <dbReference type="EMBL" id="MBB2182881.1"/>
    </source>
</evidence>
<dbReference type="Pfam" id="PF01248">
    <property type="entry name" value="Ribosomal_L7Ae"/>
    <property type="match status" value="1"/>
</dbReference>
<sequence length="112" mass="12330">MSPEKKKVYNLLGIATKSRNLVSGEFSTEKAVKERKAALVIVAEDASDNTKKMFTNTCTYYNVPIYFFGEKNDLGHAIGKEFRASLAVFDKGLADAIEKQLKMSSDINGGSK</sequence>
<comment type="caution">
    <text evidence="2">The sequence shown here is derived from an EMBL/GenBank/DDBJ whole genome shotgun (WGS) entry which is preliminary data.</text>
</comment>
<dbReference type="InterPro" id="IPR029064">
    <property type="entry name" value="Ribosomal_eL30-like_sf"/>
</dbReference>